<gene>
    <name evidence="17" type="primary">mutM_1</name>
    <name evidence="17" type="ORF">Pla163_03530</name>
</gene>
<evidence type="ECO:0000256" key="6">
    <source>
        <dbReference type="ARBA" id="ARBA00022801"/>
    </source>
</evidence>
<evidence type="ECO:0000256" key="5">
    <source>
        <dbReference type="ARBA" id="ARBA00022771"/>
    </source>
</evidence>
<dbReference type="EMBL" id="CP036290">
    <property type="protein sequence ID" value="QDU83255.1"/>
    <property type="molecule type" value="Genomic_DNA"/>
</dbReference>
<dbReference type="Pfam" id="PF06831">
    <property type="entry name" value="H2TH"/>
    <property type="match status" value="1"/>
</dbReference>
<keyword evidence="3" id="KW-0479">Metal-binding</keyword>
<dbReference type="InterPro" id="IPR035937">
    <property type="entry name" value="FPG_N"/>
</dbReference>
<dbReference type="GO" id="GO:0006284">
    <property type="term" value="P:base-excision repair"/>
    <property type="evidence" value="ECO:0007669"/>
    <property type="project" value="InterPro"/>
</dbReference>
<evidence type="ECO:0000256" key="14">
    <source>
        <dbReference type="SAM" id="MobiDB-lite"/>
    </source>
</evidence>
<dbReference type="PANTHER" id="PTHR42697">
    <property type="entry name" value="ENDONUCLEASE 8"/>
    <property type="match status" value="1"/>
</dbReference>
<keyword evidence="10" id="KW-0456">Lyase</keyword>
<comment type="similarity">
    <text evidence="1">Belongs to the FPG family.</text>
</comment>
<dbReference type="SUPFAM" id="SSF46946">
    <property type="entry name" value="S13-like H2TH domain"/>
    <property type="match status" value="1"/>
</dbReference>
<keyword evidence="9" id="KW-0234">DNA repair</keyword>
<evidence type="ECO:0000256" key="3">
    <source>
        <dbReference type="ARBA" id="ARBA00022723"/>
    </source>
</evidence>
<dbReference type="InterPro" id="IPR010979">
    <property type="entry name" value="Ribosomal_uS13-like_H2TH"/>
</dbReference>
<evidence type="ECO:0000256" key="11">
    <source>
        <dbReference type="ARBA" id="ARBA00023268"/>
    </source>
</evidence>
<keyword evidence="18" id="KW-1185">Reference proteome</keyword>
<keyword evidence="8" id="KW-0238">DNA-binding</keyword>
<dbReference type="InterPro" id="IPR015886">
    <property type="entry name" value="H2TH_FPG"/>
</dbReference>
<dbReference type="AlphaFoldDB" id="A0A518CVL0"/>
<dbReference type="InterPro" id="IPR000214">
    <property type="entry name" value="Znf_DNA_glyclase/AP_lyase"/>
</dbReference>
<keyword evidence="7" id="KW-0862">Zinc</keyword>
<feature type="domain" description="Formamidopyrimidine-DNA glycosylase catalytic" evidence="16">
    <location>
        <begin position="2"/>
        <end position="126"/>
    </location>
</feature>
<dbReference type="EC" id="4.2.99.18" evidence="2"/>
<feature type="region of interest" description="Disordered" evidence="14">
    <location>
        <begin position="57"/>
        <end position="90"/>
    </location>
</feature>
<dbReference type="PROSITE" id="PS51066">
    <property type="entry name" value="ZF_FPG_2"/>
    <property type="match status" value="1"/>
</dbReference>
<evidence type="ECO:0000256" key="12">
    <source>
        <dbReference type="ARBA" id="ARBA00023295"/>
    </source>
</evidence>
<dbReference type="Gene3D" id="1.10.8.50">
    <property type="match status" value="1"/>
</dbReference>
<dbReference type="GO" id="GO:0003684">
    <property type="term" value="F:damaged DNA binding"/>
    <property type="evidence" value="ECO:0007669"/>
    <property type="project" value="InterPro"/>
</dbReference>
<protein>
    <recommendedName>
        <fullName evidence="2">DNA-(apurinic or apyrimidinic site) lyase</fullName>
        <ecNumber evidence="2">4.2.99.18</ecNumber>
    </recommendedName>
</protein>
<name>A0A518CVL0_9BACT</name>
<keyword evidence="6 17" id="KW-0378">Hydrolase</keyword>
<evidence type="ECO:0000313" key="18">
    <source>
        <dbReference type="Proteomes" id="UP000319342"/>
    </source>
</evidence>
<accession>A0A518CVL0</accession>
<dbReference type="PANTHER" id="PTHR42697:SF1">
    <property type="entry name" value="ENDONUCLEASE 8"/>
    <property type="match status" value="1"/>
</dbReference>
<evidence type="ECO:0000256" key="10">
    <source>
        <dbReference type="ARBA" id="ARBA00023239"/>
    </source>
</evidence>
<keyword evidence="4" id="KW-0227">DNA damage</keyword>
<keyword evidence="5 13" id="KW-0863">Zinc-finger</keyword>
<organism evidence="17 18">
    <name type="scientific">Rohdeia mirabilis</name>
    <dbReference type="NCBI Taxonomy" id="2528008"/>
    <lineage>
        <taxon>Bacteria</taxon>
        <taxon>Pseudomonadati</taxon>
        <taxon>Planctomycetota</taxon>
        <taxon>Planctomycetia</taxon>
        <taxon>Planctomycetia incertae sedis</taxon>
        <taxon>Rohdeia</taxon>
    </lineage>
</organism>
<dbReference type="SMART" id="SM00898">
    <property type="entry name" value="Fapy_DNA_glyco"/>
    <property type="match status" value="1"/>
</dbReference>
<evidence type="ECO:0000259" key="15">
    <source>
        <dbReference type="PROSITE" id="PS51066"/>
    </source>
</evidence>
<evidence type="ECO:0000313" key="17">
    <source>
        <dbReference type="EMBL" id="QDU83255.1"/>
    </source>
</evidence>
<dbReference type="SMART" id="SM01232">
    <property type="entry name" value="H2TH"/>
    <property type="match status" value="1"/>
</dbReference>
<dbReference type="SUPFAM" id="SSF57716">
    <property type="entry name" value="Glucocorticoid receptor-like (DNA-binding domain)"/>
    <property type="match status" value="1"/>
</dbReference>
<dbReference type="GO" id="GO:0008270">
    <property type="term" value="F:zinc ion binding"/>
    <property type="evidence" value="ECO:0007669"/>
    <property type="project" value="UniProtKB-KW"/>
</dbReference>
<dbReference type="SUPFAM" id="SSF81624">
    <property type="entry name" value="N-terminal domain of MutM-like DNA repair proteins"/>
    <property type="match status" value="1"/>
</dbReference>
<dbReference type="Proteomes" id="UP000319342">
    <property type="component" value="Chromosome"/>
</dbReference>
<sequence>MPEGDTIHTLAGALRPELVGERLVGGRVHGHADLRLDGRRVEGLDVHGKHLFVRLSARGDEPGHRDAGRVDAGSGAARHGAAERGGPQLNDARIDGPLVVQSHLGLHGAWHRYRPGETFAAGRALGPGTIVLETARRVYVCFRPKEVAVFDGDDAGRLVRARQLGPDLVTGAPTATDLAPRIARFVGSDAPLVDLLLDQRVACGIGNVYASELLFDRRLHPLEPVASLAAARLADLYRRAHQLLAANVGAGPRVTRGERDGRGHLAVYGRAGQPCLVCGTPIEAAHIGRGRRITSWCPTCQVRGSANRGTISSS</sequence>
<evidence type="ECO:0000256" key="13">
    <source>
        <dbReference type="PROSITE-ProRule" id="PRU00391"/>
    </source>
</evidence>
<dbReference type="InterPro" id="IPR012319">
    <property type="entry name" value="FPG_cat"/>
</dbReference>
<feature type="domain" description="FPG-type" evidence="15">
    <location>
        <begin position="266"/>
        <end position="302"/>
    </location>
</feature>
<feature type="compositionally biased region" description="Basic and acidic residues" evidence="14">
    <location>
        <begin position="57"/>
        <end position="69"/>
    </location>
</feature>
<evidence type="ECO:0000256" key="9">
    <source>
        <dbReference type="ARBA" id="ARBA00023204"/>
    </source>
</evidence>
<dbReference type="GO" id="GO:0000703">
    <property type="term" value="F:oxidized pyrimidine nucleobase lesion DNA N-glycosylase activity"/>
    <property type="evidence" value="ECO:0007669"/>
    <property type="project" value="TreeGrafter"/>
</dbReference>
<evidence type="ECO:0000256" key="1">
    <source>
        <dbReference type="ARBA" id="ARBA00009409"/>
    </source>
</evidence>
<dbReference type="PROSITE" id="PS51068">
    <property type="entry name" value="FPG_CAT"/>
    <property type="match status" value="1"/>
</dbReference>
<dbReference type="Gene3D" id="3.20.190.10">
    <property type="entry name" value="MutM-like, N-terminal"/>
    <property type="match status" value="1"/>
</dbReference>
<evidence type="ECO:0000256" key="8">
    <source>
        <dbReference type="ARBA" id="ARBA00023125"/>
    </source>
</evidence>
<proteinExistence type="inferred from homology"/>
<dbReference type="RefSeq" id="WP_145182627.1">
    <property type="nucleotide sequence ID" value="NZ_CP036290.1"/>
</dbReference>
<reference evidence="17 18" key="1">
    <citation type="submission" date="2019-02" db="EMBL/GenBank/DDBJ databases">
        <title>Deep-cultivation of Planctomycetes and their phenomic and genomic characterization uncovers novel biology.</title>
        <authorList>
            <person name="Wiegand S."/>
            <person name="Jogler M."/>
            <person name="Boedeker C."/>
            <person name="Pinto D."/>
            <person name="Vollmers J."/>
            <person name="Rivas-Marin E."/>
            <person name="Kohn T."/>
            <person name="Peeters S.H."/>
            <person name="Heuer A."/>
            <person name="Rast P."/>
            <person name="Oberbeckmann S."/>
            <person name="Bunk B."/>
            <person name="Jeske O."/>
            <person name="Meyerdierks A."/>
            <person name="Storesund J.E."/>
            <person name="Kallscheuer N."/>
            <person name="Luecker S."/>
            <person name="Lage O.M."/>
            <person name="Pohl T."/>
            <person name="Merkel B.J."/>
            <person name="Hornburger P."/>
            <person name="Mueller R.-W."/>
            <person name="Bruemmer F."/>
            <person name="Labrenz M."/>
            <person name="Spormann A.M."/>
            <person name="Op den Camp H."/>
            <person name="Overmann J."/>
            <person name="Amann R."/>
            <person name="Jetten M.S.M."/>
            <person name="Mascher T."/>
            <person name="Medema M.H."/>
            <person name="Devos D.P."/>
            <person name="Kaster A.-K."/>
            <person name="Ovreas L."/>
            <person name="Rohde M."/>
            <person name="Galperin M.Y."/>
            <person name="Jogler C."/>
        </authorList>
    </citation>
    <scope>NUCLEOTIDE SEQUENCE [LARGE SCALE GENOMIC DNA]</scope>
    <source>
        <strain evidence="17 18">Pla163</strain>
    </source>
</reference>
<evidence type="ECO:0000256" key="7">
    <source>
        <dbReference type="ARBA" id="ARBA00022833"/>
    </source>
</evidence>
<evidence type="ECO:0000256" key="2">
    <source>
        <dbReference type="ARBA" id="ARBA00012720"/>
    </source>
</evidence>
<evidence type="ECO:0000259" key="16">
    <source>
        <dbReference type="PROSITE" id="PS51068"/>
    </source>
</evidence>
<keyword evidence="12 17" id="KW-0326">Glycosidase</keyword>
<keyword evidence="11" id="KW-0511">Multifunctional enzyme</keyword>
<evidence type="ECO:0000256" key="4">
    <source>
        <dbReference type="ARBA" id="ARBA00022763"/>
    </source>
</evidence>
<dbReference type="OrthoDB" id="9800855at2"/>
<dbReference type="GO" id="GO:0140078">
    <property type="term" value="F:class I DNA-(apurinic or apyrimidinic site) endonuclease activity"/>
    <property type="evidence" value="ECO:0007669"/>
    <property type="project" value="UniProtKB-EC"/>
</dbReference>